<feature type="chain" id="PRO_5003637373" description="Non-specific serine/threonine protein kinase" evidence="3">
    <location>
        <begin position="29"/>
        <end position="2612"/>
    </location>
</feature>
<dbReference type="InterPro" id="IPR021714">
    <property type="entry name" value="URB1_N"/>
</dbReference>
<dbReference type="STRING" id="574566.I0YZ35"/>
<keyword evidence="7" id="KW-1185">Reference proteome</keyword>
<dbReference type="PANTHER" id="PTHR13500">
    <property type="entry name" value="NUCLEOLAR PRERIBOSOMAL-ASSOCIATED PROTEIN 1"/>
    <property type="match status" value="1"/>
</dbReference>
<feature type="region of interest" description="Disordered" evidence="1">
    <location>
        <begin position="2032"/>
        <end position="2052"/>
    </location>
</feature>
<dbReference type="SUPFAM" id="SSF48371">
    <property type="entry name" value="ARM repeat"/>
    <property type="match status" value="1"/>
</dbReference>
<evidence type="ECO:0000313" key="6">
    <source>
        <dbReference type="EMBL" id="EIE23654.1"/>
    </source>
</evidence>
<dbReference type="PANTHER" id="PTHR13500:SF0">
    <property type="entry name" value="NUCLEOLAR PRE-RIBOSOMAL-ASSOCIATED PROTEIN 1"/>
    <property type="match status" value="1"/>
</dbReference>
<dbReference type="Proteomes" id="UP000007264">
    <property type="component" value="Unassembled WGS sequence"/>
</dbReference>
<dbReference type="OrthoDB" id="515988at2759"/>
<feature type="domain" description="URB1 N-terminal" evidence="4">
    <location>
        <begin position="65"/>
        <end position="256"/>
    </location>
</feature>
<dbReference type="GO" id="GO:0000466">
    <property type="term" value="P:maturation of 5.8S rRNA from tricistronic rRNA transcript (SSU-rRNA, 5.8S rRNA, LSU-rRNA)"/>
    <property type="evidence" value="ECO:0007669"/>
    <property type="project" value="TreeGrafter"/>
</dbReference>
<feature type="compositionally biased region" description="Gly residues" evidence="1">
    <location>
        <begin position="2114"/>
        <end position="2134"/>
    </location>
</feature>
<dbReference type="EMBL" id="AGSI01000007">
    <property type="protein sequence ID" value="EIE23654.1"/>
    <property type="molecule type" value="Genomic_DNA"/>
</dbReference>
<evidence type="ECO:0000259" key="5">
    <source>
        <dbReference type="Pfam" id="PF16201"/>
    </source>
</evidence>
<evidence type="ECO:0000259" key="4">
    <source>
        <dbReference type="Pfam" id="PF11707"/>
    </source>
</evidence>
<evidence type="ECO:0000313" key="7">
    <source>
        <dbReference type="Proteomes" id="UP000007264"/>
    </source>
</evidence>
<evidence type="ECO:0000256" key="1">
    <source>
        <dbReference type="SAM" id="MobiDB-lite"/>
    </source>
</evidence>
<keyword evidence="3" id="KW-0732">Signal</keyword>
<protein>
    <recommendedName>
        <fullName evidence="8">Non-specific serine/threonine protein kinase</fullName>
    </recommendedName>
</protein>
<dbReference type="Pfam" id="PF11707">
    <property type="entry name" value="Npa1"/>
    <property type="match status" value="1"/>
</dbReference>
<feature type="compositionally biased region" description="Low complexity" evidence="1">
    <location>
        <begin position="2200"/>
        <end position="2219"/>
    </location>
</feature>
<evidence type="ECO:0000256" key="2">
    <source>
        <dbReference type="SAM" id="Phobius"/>
    </source>
</evidence>
<accession>I0YZ35</accession>
<feature type="region of interest" description="Disordered" evidence="1">
    <location>
        <begin position="2199"/>
        <end position="2260"/>
    </location>
</feature>
<dbReference type="InterPro" id="IPR032436">
    <property type="entry name" value="URB1_C"/>
</dbReference>
<sequence>MQAKDDDVTAALLLLIADLLNLSTTVELAPEQQREKKEIGADEAQQRLWRFWRSADVAKRPSAALFAEFALALLQAADAQLLCTLLPVRPIFAGLLHNLGQFPPEAALSILTSLQDRVLGMGDAIPADLQAEPFGDTALSQIAAVAAWEAPAEEEEASSNADLVIPCAGAAQQMLLELGTNPAHGLAPGGGDHGSSTENIGGRKRLQRFLQGLRVTTAKAHYDLLLAMTAAQPTLAAAYSVNNSLSLEPRPSLRWWAGVSLVGSVIQQASQVPLPYAEQARRGERPPSMDSGLVTGLLRRLFPACLPKAALSRGIQHSSPLVRYATLCTLRQILEALHLALAAASEAADAARGRLPDLQPLLALLATLHADIQSTQDKPPPVEVGEEGNADFVTAGGMSSAQMTLVQLLAVLRGYLRCMPETFAEARFDISRLLPEARSILLDILSHPPIVQHGILGLMEAGSSVHSPSEASLSTGHVSSAALTPLLRLLCGSELPEITGAAEAVLRQRLEEAVGLEDSPAEVHLWLEMLPSRLGSPEQSRCADAVAGFLAEAVALLSRKPQEFHEAERAILSPQTSTGNAMRHGQHSLLVVAALRQAVRVAASTKMPADARTAIACYVAGALGALLRVQAHAEPLVLVIVGVIRAEAAQLKANPPNALAEADGDAAKTPRKKRKHKEDRSEEADAQLSAYLEQSMSARALEPLQLQTVLLCAPAAAVAAKVLIRACQAHSVPVLGRESAAQLMSGDTIKGDEWRGLERLLDASPASLLLLTATSLPGEAEAVPLLKRLHERLLTASPQQAIVPILAALACVPHASNPSTLTALFELVTAGLKAGVEGSIHPDTPPAVLAAILGHPALAQYLTARKDALNLEWTAERDRQITRLLSQLLSGSTAPGISKDIADTIQRLTRPFLDRLFATYRSSSSSDAAGRDSGSLAAVLKAVAALVANGQSAAAERCLAEALSVRFSQPSMIAWYMTDNAAGILELCVAQPSDLRSRIGATLIDALPPCRAALADLLPARLQAQADGKEALALLLPLMYAYLRHASQAQQAPEQDPVVLSCKDRLLAYMVSKRKPAGASVSVSRGAAASLDSFAAPVLRQCMIMSPPSESADAASLLQRLCPADGWQPTPVQTEAPAAFMIGPLPAQQAATAELLLHGVLKIGVSEEVAAECIVRFAQACTATLARVMKPQSGDNAASELRAQLSGYMDGVIKTSIAAHLGAVMSAEAFPALCAALSKLALSILRHRFSDAATVSLLRRLCAAFIPRARDEGISGELKSSEVARTAAKLAELLISHSQFVPMMLSNPGDCPPPLPKLAANLQQPLSSILPLVELDPVDTGMVTSDKAEVVGLLETLLELHRHHLPGALPSALQEGVGGLVPVLLSGYGASCSATDRATLLLLLLINSCLCEEEIAASPAEAMAVLHITTLFSGPLAKAGFLWGPAARAEHKAASDADEAVQPSASAAGYDPAFLVPFTLQGLRDGSIGCLDMANWGLLSLLLRCLASADDALRGMAYEALALYADTLERSTFREKAQLVLLLRALRLSVERPFQRLPTLTALFLSEAACALAHPAADMYPALNRHLLRRATLDIQDAPLLKQLLSSGGQEQAAERLWLLRLLAAGFRSSADGDIFRRRFVAELLMSLHDSPLGDAALQAVALRTLCSAPQCAPTYAADLVQHAGVVFWLAAVAQEAVARHGSANASVFPSLLLRVVSALRGFLAAKAWKAKGRSGGLGILDAFAKAASSLCRTLTGSASACRDSQVVEGVVGFALDVQQAALSGRSRVSLPTFTLLSWADARALVHALGPQAGQSTLELLLQVMLALPPPETGLAGDFGDVAAWMQDACTCLLSPEKKTQQPTQAFTAEQLWAEKAPPSHHLVARTLLWLSVCVASGSRLRDTGLSTDAGVFSTAHAAAMPSAVPAADCFGRAQRLVQLYTAMHPRLQKEVRGPMVLLAAHVLQPAAAMLLGTPLDGRNAADQAMPLAEKRPDQERWSFLLGNTLLRVLGHLPVPAAGAAEWWFRAARPEQPSGLGSQQEHGDESASAAAELGMPSGKRSFCPPFTFAGLVLEGHSLLAAMAGRQRCNSVIAAAAVCLLIGLVAAQPRPPQGGGPRGPGGGGPNQGGGPGGGELLSEPSTAVPRVVPLPHLDPLPNMDPLAHVIPFNSQKQSAVISGVANLLGDGILPSDITLTLVKDSSQSSSGSSGGRRLLQLPGQPQMPLPGPGQPGQLPGQQRPQQQPSAVAANPMASTQQASTTAAAAAAQNTAAQQAQQAAQQTAQVAAAGALDSSTWQGSEAGVEVQLQVKTSAAAAQLQLDHLQRASNNNELKSLFSNQGLQAQSLSIVGSEIRQNFEPAAAAPAVMASPVPLPAPVAAPPVAAATAVAAAPPVAAATAVATAPVQSAEAAAGGGAPIVAPATAPGPLGATSDPKVAGSLVEYKDGKVNGIPVWVWILVSLLVVSVVLLVSGYFAFRWWRKYQADKKQAEYITKYFGSESVVKPYNPYAGRSESVGYSARLESSGLDRGLSSMSVADAGRMASLGRTPSMRSTRSMTSARGTPSRAGSVTPGSTRRLQMAKPNRSVLNTEAPPPLGRREIYISETPRLTHLRE</sequence>
<reference evidence="6 7" key="1">
    <citation type="journal article" date="2012" name="Genome Biol.">
        <title>The genome of the polar eukaryotic microalga coccomyxa subellipsoidea reveals traits of cold adaptation.</title>
        <authorList>
            <person name="Blanc G."/>
            <person name="Agarkova I."/>
            <person name="Grimwood J."/>
            <person name="Kuo A."/>
            <person name="Brueggeman A."/>
            <person name="Dunigan D."/>
            <person name="Gurnon J."/>
            <person name="Ladunga I."/>
            <person name="Lindquist E."/>
            <person name="Lucas S."/>
            <person name="Pangilinan J."/>
            <person name="Proschold T."/>
            <person name="Salamov A."/>
            <person name="Schmutz J."/>
            <person name="Weeks D."/>
            <person name="Yamada T."/>
            <person name="Claverie J.M."/>
            <person name="Grigoriev I."/>
            <person name="Van Etten J."/>
            <person name="Lomsadze A."/>
            <person name="Borodovsky M."/>
        </authorList>
    </citation>
    <scope>NUCLEOTIDE SEQUENCE [LARGE SCALE GENOMIC DNA]</scope>
    <source>
        <strain evidence="6 7">C-169</strain>
    </source>
</reference>
<dbReference type="Pfam" id="PF16201">
    <property type="entry name" value="NopRA1"/>
    <property type="match status" value="1"/>
</dbReference>
<dbReference type="KEGG" id="csl:COCSUDRAFT_41829"/>
<dbReference type="GO" id="GO:0005730">
    <property type="term" value="C:nucleolus"/>
    <property type="evidence" value="ECO:0007669"/>
    <property type="project" value="TreeGrafter"/>
</dbReference>
<organism evidence="6 7">
    <name type="scientific">Coccomyxa subellipsoidea (strain C-169)</name>
    <name type="common">Green microalga</name>
    <dbReference type="NCBI Taxonomy" id="574566"/>
    <lineage>
        <taxon>Eukaryota</taxon>
        <taxon>Viridiplantae</taxon>
        <taxon>Chlorophyta</taxon>
        <taxon>core chlorophytes</taxon>
        <taxon>Trebouxiophyceae</taxon>
        <taxon>Trebouxiophyceae incertae sedis</taxon>
        <taxon>Coccomyxaceae</taxon>
        <taxon>Coccomyxa</taxon>
        <taxon>Coccomyxa subellipsoidea</taxon>
    </lineage>
</organism>
<feature type="transmembrane region" description="Helical" evidence="2">
    <location>
        <begin position="2452"/>
        <end position="2475"/>
    </location>
</feature>
<feature type="domain" description="URB1 C-terminal" evidence="5">
    <location>
        <begin position="1499"/>
        <end position="1689"/>
    </location>
</feature>
<keyword evidence="2" id="KW-0472">Membrane</keyword>
<dbReference type="RefSeq" id="XP_005648198.1">
    <property type="nucleotide sequence ID" value="XM_005648141.1"/>
</dbReference>
<feature type="region of interest" description="Disordered" evidence="1">
    <location>
        <begin position="2110"/>
        <end position="2139"/>
    </location>
</feature>
<feature type="signal peptide" evidence="3">
    <location>
        <begin position="1"/>
        <end position="28"/>
    </location>
</feature>
<feature type="compositionally biased region" description="Polar residues" evidence="1">
    <location>
        <begin position="2564"/>
        <end position="2575"/>
    </location>
</feature>
<feature type="compositionally biased region" description="Low complexity" evidence="1">
    <location>
        <begin position="2230"/>
        <end position="2244"/>
    </location>
</feature>
<dbReference type="GeneID" id="17041646"/>
<feature type="compositionally biased region" description="Low complexity" evidence="1">
    <location>
        <begin position="2544"/>
        <end position="2561"/>
    </location>
</feature>
<dbReference type="GO" id="GO:0000463">
    <property type="term" value="P:maturation of LSU-rRNA from tricistronic rRNA transcript (SSU-rRNA, 5.8S rRNA, LSU-rRNA)"/>
    <property type="evidence" value="ECO:0007669"/>
    <property type="project" value="TreeGrafter"/>
</dbReference>
<feature type="region of interest" description="Disordered" evidence="1">
    <location>
        <begin position="2541"/>
        <end position="2593"/>
    </location>
</feature>
<gene>
    <name evidence="6" type="ORF">COCSUDRAFT_41829</name>
</gene>
<name>I0YZ35_COCSC</name>
<evidence type="ECO:0008006" key="8">
    <source>
        <dbReference type="Google" id="ProtNLM"/>
    </source>
</evidence>
<proteinExistence type="predicted"/>
<dbReference type="InterPro" id="IPR039844">
    <property type="entry name" value="URB1"/>
</dbReference>
<comment type="caution">
    <text evidence="6">The sequence shown here is derived from an EMBL/GenBank/DDBJ whole genome shotgun (WGS) entry which is preliminary data.</text>
</comment>
<keyword evidence="2" id="KW-0812">Transmembrane</keyword>
<feature type="region of interest" description="Disordered" evidence="1">
    <location>
        <begin position="655"/>
        <end position="686"/>
    </location>
</feature>
<dbReference type="InterPro" id="IPR016024">
    <property type="entry name" value="ARM-type_fold"/>
</dbReference>
<evidence type="ECO:0000256" key="3">
    <source>
        <dbReference type="SAM" id="SignalP"/>
    </source>
</evidence>
<dbReference type="eggNOG" id="KOG1791">
    <property type="taxonomic scope" value="Eukaryota"/>
</dbReference>
<keyword evidence="2" id="KW-1133">Transmembrane helix</keyword>